<protein>
    <submittedName>
        <fullName evidence="6">Patatin-like phospholipase family protein</fullName>
    </submittedName>
</protein>
<dbReference type="Gene3D" id="3.40.1090.10">
    <property type="entry name" value="Cytosolic phospholipase A2 catalytic domain"/>
    <property type="match status" value="2"/>
</dbReference>
<comment type="caution">
    <text evidence="6">The sequence shown here is derived from an EMBL/GenBank/DDBJ whole genome shotgun (WGS) entry which is preliminary data.</text>
</comment>
<feature type="domain" description="PNPLA" evidence="5">
    <location>
        <begin position="10"/>
        <end position="165"/>
    </location>
</feature>
<evidence type="ECO:0000256" key="1">
    <source>
        <dbReference type="ARBA" id="ARBA00022801"/>
    </source>
</evidence>
<gene>
    <name evidence="6" type="ORF">H9728_05550</name>
</gene>
<comment type="caution">
    <text evidence="4">Lacks conserved residue(s) required for the propagation of feature annotation.</text>
</comment>
<dbReference type="InterPro" id="IPR002641">
    <property type="entry name" value="PNPLA_dom"/>
</dbReference>
<dbReference type="PANTHER" id="PTHR14226">
    <property type="entry name" value="NEUROPATHY TARGET ESTERASE/SWISS CHEESE D.MELANOGASTER"/>
    <property type="match status" value="1"/>
</dbReference>
<evidence type="ECO:0000256" key="3">
    <source>
        <dbReference type="ARBA" id="ARBA00023098"/>
    </source>
</evidence>
<keyword evidence="2 4" id="KW-0442">Lipid degradation</keyword>
<evidence type="ECO:0000313" key="6">
    <source>
        <dbReference type="EMBL" id="HIY78490.1"/>
    </source>
</evidence>
<dbReference type="EMBL" id="DXCO01000037">
    <property type="protein sequence ID" value="HIY78490.1"/>
    <property type="molecule type" value="Genomic_DNA"/>
</dbReference>
<evidence type="ECO:0000256" key="4">
    <source>
        <dbReference type="PROSITE-ProRule" id="PRU01161"/>
    </source>
</evidence>
<dbReference type="InterPro" id="IPR050301">
    <property type="entry name" value="NTE"/>
</dbReference>
<dbReference type="AlphaFoldDB" id="A0A9D1Z991"/>
<keyword evidence="1 4" id="KW-0378">Hydrolase</keyword>
<reference evidence="6" key="1">
    <citation type="journal article" date="2021" name="PeerJ">
        <title>Extensive microbial diversity within the chicken gut microbiome revealed by metagenomics and culture.</title>
        <authorList>
            <person name="Gilroy R."/>
            <person name="Ravi A."/>
            <person name="Getino M."/>
            <person name="Pursley I."/>
            <person name="Horton D.L."/>
            <person name="Alikhan N.F."/>
            <person name="Baker D."/>
            <person name="Gharbi K."/>
            <person name="Hall N."/>
            <person name="Watson M."/>
            <person name="Adriaenssens E.M."/>
            <person name="Foster-Nyarko E."/>
            <person name="Jarju S."/>
            <person name="Secka A."/>
            <person name="Antonio M."/>
            <person name="Oren A."/>
            <person name="Chaudhuri R.R."/>
            <person name="La Ragione R."/>
            <person name="Hildebrand F."/>
            <person name="Pallen M.J."/>
        </authorList>
    </citation>
    <scope>NUCLEOTIDE SEQUENCE</scope>
    <source>
        <strain evidence="6">CHK199-9574</strain>
    </source>
</reference>
<dbReference type="SUPFAM" id="SSF52151">
    <property type="entry name" value="FabD/lysophospholipase-like"/>
    <property type="match status" value="1"/>
</dbReference>
<accession>A0A9D1Z991</accession>
<feature type="active site" description="Proton acceptor" evidence="4">
    <location>
        <position position="152"/>
    </location>
</feature>
<dbReference type="Proteomes" id="UP000824135">
    <property type="component" value="Unassembled WGS sequence"/>
</dbReference>
<feature type="short sequence motif" description="DGA/G" evidence="4">
    <location>
        <begin position="152"/>
        <end position="154"/>
    </location>
</feature>
<organism evidence="6 7">
    <name type="scientific">Candidatus Borkfalkia excrementavium</name>
    <dbReference type="NCBI Taxonomy" id="2838505"/>
    <lineage>
        <taxon>Bacteria</taxon>
        <taxon>Bacillati</taxon>
        <taxon>Bacillota</taxon>
        <taxon>Clostridia</taxon>
        <taxon>Christensenellales</taxon>
        <taxon>Christensenellaceae</taxon>
        <taxon>Candidatus Borkfalkia</taxon>
    </lineage>
</organism>
<dbReference type="GO" id="GO:0016787">
    <property type="term" value="F:hydrolase activity"/>
    <property type="evidence" value="ECO:0007669"/>
    <property type="project" value="UniProtKB-UniRule"/>
</dbReference>
<evidence type="ECO:0000259" key="5">
    <source>
        <dbReference type="PROSITE" id="PS51635"/>
    </source>
</evidence>
<dbReference type="CDD" id="cd07205">
    <property type="entry name" value="Pat_PNPLA6_PNPLA7_NTE1_like"/>
    <property type="match status" value="1"/>
</dbReference>
<proteinExistence type="predicted"/>
<dbReference type="Pfam" id="PF01734">
    <property type="entry name" value="Patatin"/>
    <property type="match status" value="1"/>
</dbReference>
<evidence type="ECO:0000313" key="7">
    <source>
        <dbReference type="Proteomes" id="UP000824135"/>
    </source>
</evidence>
<dbReference type="PANTHER" id="PTHR14226:SF29">
    <property type="entry name" value="NEUROPATHY TARGET ESTERASE SWS"/>
    <property type="match status" value="1"/>
</dbReference>
<sequence length="254" mass="26517">MFSKKKKLGLALGSGGAKGMAHIGALRALEEMGLRFSAVAGTSIGSIVGALYAKGYSSKDMAELLSRLDYKGLAMSVLIAGSVQPARRMLDDILDESEFSELKIPFAAVATDAESGEEVALDSGNVASAVLASGAMPPFFKGVDLGGKTLVDGAFANAVPGDVAKKLGADFVVGISLSPAKDYEKTFFLTRSGEKKEICQRGIGRCDFLLAPDLSAYSAASVTGAAEMYDIGYECAMRACDDLMRALRAKKISV</sequence>
<reference evidence="6" key="2">
    <citation type="submission" date="2021-04" db="EMBL/GenBank/DDBJ databases">
        <authorList>
            <person name="Gilroy R."/>
        </authorList>
    </citation>
    <scope>NUCLEOTIDE SEQUENCE</scope>
    <source>
        <strain evidence="6">CHK199-9574</strain>
    </source>
</reference>
<keyword evidence="3 4" id="KW-0443">Lipid metabolism</keyword>
<dbReference type="GO" id="GO:0016042">
    <property type="term" value="P:lipid catabolic process"/>
    <property type="evidence" value="ECO:0007669"/>
    <property type="project" value="UniProtKB-UniRule"/>
</dbReference>
<feature type="active site" description="Nucleophile" evidence="4">
    <location>
        <position position="43"/>
    </location>
</feature>
<dbReference type="InterPro" id="IPR016035">
    <property type="entry name" value="Acyl_Trfase/lysoPLipase"/>
</dbReference>
<feature type="short sequence motif" description="GXSXG" evidence="4">
    <location>
        <begin position="41"/>
        <end position="45"/>
    </location>
</feature>
<dbReference type="PROSITE" id="PS51635">
    <property type="entry name" value="PNPLA"/>
    <property type="match status" value="1"/>
</dbReference>
<evidence type="ECO:0000256" key="2">
    <source>
        <dbReference type="ARBA" id="ARBA00022963"/>
    </source>
</evidence>
<name>A0A9D1Z991_9FIRM</name>